<evidence type="ECO:0000313" key="3">
    <source>
        <dbReference type="Proteomes" id="UP001233999"/>
    </source>
</evidence>
<reference evidence="2" key="1">
    <citation type="journal article" date="2023" name="IScience">
        <title>Live-bearing cockroach genome reveals convergent evolutionary mechanisms linked to viviparity in insects and beyond.</title>
        <authorList>
            <person name="Fouks B."/>
            <person name="Harrison M.C."/>
            <person name="Mikhailova A.A."/>
            <person name="Marchal E."/>
            <person name="English S."/>
            <person name="Carruthers M."/>
            <person name="Jennings E.C."/>
            <person name="Chiamaka E.L."/>
            <person name="Frigard R.A."/>
            <person name="Pippel M."/>
            <person name="Attardo G.M."/>
            <person name="Benoit J.B."/>
            <person name="Bornberg-Bauer E."/>
            <person name="Tobe S.S."/>
        </authorList>
    </citation>
    <scope>NUCLEOTIDE SEQUENCE</scope>
    <source>
        <strain evidence="2">Stay&amp;Tobe</strain>
    </source>
</reference>
<organism evidence="2 3">
    <name type="scientific">Diploptera punctata</name>
    <name type="common">Pacific beetle cockroach</name>
    <dbReference type="NCBI Taxonomy" id="6984"/>
    <lineage>
        <taxon>Eukaryota</taxon>
        <taxon>Metazoa</taxon>
        <taxon>Ecdysozoa</taxon>
        <taxon>Arthropoda</taxon>
        <taxon>Hexapoda</taxon>
        <taxon>Insecta</taxon>
        <taxon>Pterygota</taxon>
        <taxon>Neoptera</taxon>
        <taxon>Polyneoptera</taxon>
        <taxon>Dictyoptera</taxon>
        <taxon>Blattodea</taxon>
        <taxon>Blaberoidea</taxon>
        <taxon>Blaberidae</taxon>
        <taxon>Diplopterinae</taxon>
        <taxon>Diploptera</taxon>
    </lineage>
</organism>
<keyword evidence="3" id="KW-1185">Reference proteome</keyword>
<evidence type="ECO:0000256" key="1">
    <source>
        <dbReference type="SAM" id="MobiDB-lite"/>
    </source>
</evidence>
<gene>
    <name evidence="2" type="ORF">L9F63_017535</name>
</gene>
<feature type="non-terminal residue" evidence="2">
    <location>
        <position position="367"/>
    </location>
</feature>
<feature type="non-terminal residue" evidence="2">
    <location>
        <position position="1"/>
    </location>
</feature>
<accession>A0AAD7ZZ73</accession>
<reference evidence="2" key="2">
    <citation type="submission" date="2023-05" db="EMBL/GenBank/DDBJ databases">
        <authorList>
            <person name="Fouks B."/>
        </authorList>
    </citation>
    <scope>NUCLEOTIDE SEQUENCE</scope>
    <source>
        <strain evidence="2">Stay&amp;Tobe</strain>
        <tissue evidence="2">Testes</tissue>
    </source>
</reference>
<feature type="compositionally biased region" description="Polar residues" evidence="1">
    <location>
        <begin position="205"/>
        <end position="214"/>
    </location>
</feature>
<evidence type="ECO:0000313" key="2">
    <source>
        <dbReference type="EMBL" id="KAJ9589290.1"/>
    </source>
</evidence>
<feature type="region of interest" description="Disordered" evidence="1">
    <location>
        <begin position="188"/>
        <end position="287"/>
    </location>
</feature>
<dbReference type="Proteomes" id="UP001233999">
    <property type="component" value="Unassembled WGS sequence"/>
</dbReference>
<protein>
    <submittedName>
        <fullName evidence="2">Uncharacterized protein</fullName>
    </submittedName>
</protein>
<sequence>SYSSSVVSTFKLPIRTLLLLTNFCSILTLQDDRKNNMRKDIHCITASRMKFTRSTEGSKQAGDLCYHMSELQTLCGHPACGPGLASTDVPSARAVCTQLASHQHGAPPTMPKPQITTAPTHTRPSRITTDNQKNPLLMSQSQQLQYFSEMSQLEAAYMEAEEDDKVDKWQDKISSGFDRLMSFASTELDKRRRSTEGASPRGGDSATSCNTSPDSGIGHGDPPPPPPPVPAPKKRCPSDVGGKPPLMEETAGPPRTPSPSSSIDEHPPPSPLPIFQQMNPKNTNTISKRNSSIEKIGLVGERPEQNFAQRERIGNGTINLISQKKTERKSKRNYLSRDLYTFMSDRKGSDHSRRARCNQLNFVRRYS</sequence>
<dbReference type="AlphaFoldDB" id="A0AAD7ZZ73"/>
<dbReference type="EMBL" id="JASPKZ010004955">
    <property type="protein sequence ID" value="KAJ9589290.1"/>
    <property type="molecule type" value="Genomic_DNA"/>
</dbReference>
<feature type="compositionally biased region" description="Polar residues" evidence="1">
    <location>
        <begin position="276"/>
        <end position="287"/>
    </location>
</feature>
<proteinExistence type="predicted"/>
<name>A0AAD7ZZ73_DIPPU</name>
<feature type="compositionally biased region" description="Polar residues" evidence="1">
    <location>
        <begin position="114"/>
        <end position="133"/>
    </location>
</feature>
<comment type="caution">
    <text evidence="2">The sequence shown here is derived from an EMBL/GenBank/DDBJ whole genome shotgun (WGS) entry which is preliminary data.</text>
</comment>
<feature type="compositionally biased region" description="Pro residues" evidence="1">
    <location>
        <begin position="221"/>
        <end position="231"/>
    </location>
</feature>
<feature type="region of interest" description="Disordered" evidence="1">
    <location>
        <begin position="102"/>
        <end position="133"/>
    </location>
</feature>